<reference evidence="2" key="1">
    <citation type="submission" date="2019-08" db="EMBL/GenBank/DDBJ databases">
        <authorList>
            <person name="Kucharzyk K."/>
            <person name="Murdoch R.W."/>
            <person name="Higgins S."/>
            <person name="Loffler F."/>
        </authorList>
    </citation>
    <scope>NUCLEOTIDE SEQUENCE</scope>
</reference>
<proteinExistence type="predicted"/>
<sequence>MVYEVPHASRAIYTFLPLLMLMSWAVAEFLFILKEKSRRFFPFVLGILLFGLLGNTGFFAADYFLDYPERSSEAWLYPYNQMAKYYAQHYQEYSAVTIDGHYWFPEIFFYYAKPDLIISEQRLKNALLNSPVNSFGIPNPTEVAEQKANEEFSQMAVVDPNFQVPTRPKAAFLYYDQSLPTGYVKVMDFPLYNGQPSMILAVEQAENQESK</sequence>
<evidence type="ECO:0000256" key="1">
    <source>
        <dbReference type="SAM" id="Phobius"/>
    </source>
</evidence>
<organism evidence="2">
    <name type="scientific">bioreactor metagenome</name>
    <dbReference type="NCBI Taxonomy" id="1076179"/>
    <lineage>
        <taxon>unclassified sequences</taxon>
        <taxon>metagenomes</taxon>
        <taxon>ecological metagenomes</taxon>
    </lineage>
</organism>
<comment type="caution">
    <text evidence="2">The sequence shown here is derived from an EMBL/GenBank/DDBJ whole genome shotgun (WGS) entry which is preliminary data.</text>
</comment>
<keyword evidence="1" id="KW-0472">Membrane</keyword>
<feature type="transmembrane region" description="Helical" evidence="1">
    <location>
        <begin position="40"/>
        <end position="61"/>
    </location>
</feature>
<dbReference type="EMBL" id="VSSQ01092530">
    <property type="protein sequence ID" value="MPN37717.1"/>
    <property type="molecule type" value="Genomic_DNA"/>
</dbReference>
<feature type="transmembrane region" description="Helical" evidence="1">
    <location>
        <begin position="12"/>
        <end position="33"/>
    </location>
</feature>
<evidence type="ECO:0000313" key="2">
    <source>
        <dbReference type="EMBL" id="MPN37717.1"/>
    </source>
</evidence>
<accession>A0A645HFA2</accession>
<gene>
    <name evidence="2" type="ORF">SDC9_185237</name>
</gene>
<dbReference type="AlphaFoldDB" id="A0A645HFA2"/>
<keyword evidence="1" id="KW-1133">Transmembrane helix</keyword>
<keyword evidence="1" id="KW-0812">Transmembrane</keyword>
<protein>
    <submittedName>
        <fullName evidence="2">Uncharacterized protein</fullName>
    </submittedName>
</protein>
<name>A0A645HFA2_9ZZZZ</name>